<dbReference type="EMBL" id="BMAT01002201">
    <property type="protein sequence ID" value="GFS01250.1"/>
    <property type="molecule type" value="Genomic_DNA"/>
</dbReference>
<gene>
    <name evidence="2" type="ORF">ElyMa_001092100</name>
</gene>
<evidence type="ECO:0000313" key="3">
    <source>
        <dbReference type="Proteomes" id="UP000762676"/>
    </source>
</evidence>
<feature type="coiled-coil region" evidence="1">
    <location>
        <begin position="38"/>
        <end position="65"/>
    </location>
</feature>
<comment type="caution">
    <text evidence="2">The sequence shown here is derived from an EMBL/GenBank/DDBJ whole genome shotgun (WGS) entry which is preliminary data.</text>
</comment>
<name>A0AAV4HU18_9GAST</name>
<accession>A0AAV4HU18</accession>
<keyword evidence="1" id="KW-0175">Coiled coil</keyword>
<organism evidence="2 3">
    <name type="scientific">Elysia marginata</name>
    <dbReference type="NCBI Taxonomy" id="1093978"/>
    <lineage>
        <taxon>Eukaryota</taxon>
        <taxon>Metazoa</taxon>
        <taxon>Spiralia</taxon>
        <taxon>Lophotrochozoa</taxon>
        <taxon>Mollusca</taxon>
        <taxon>Gastropoda</taxon>
        <taxon>Heterobranchia</taxon>
        <taxon>Euthyneura</taxon>
        <taxon>Panpulmonata</taxon>
        <taxon>Sacoglossa</taxon>
        <taxon>Placobranchoidea</taxon>
        <taxon>Plakobranchidae</taxon>
        <taxon>Elysia</taxon>
    </lineage>
</organism>
<dbReference type="Proteomes" id="UP000762676">
    <property type="component" value="Unassembled WGS sequence"/>
</dbReference>
<protein>
    <submittedName>
        <fullName evidence="2">Uncharacterized protein</fullName>
    </submittedName>
</protein>
<evidence type="ECO:0000256" key="1">
    <source>
        <dbReference type="SAM" id="Coils"/>
    </source>
</evidence>
<reference evidence="2 3" key="1">
    <citation type="journal article" date="2021" name="Elife">
        <title>Chloroplast acquisition without the gene transfer in kleptoplastic sea slugs, Plakobranchus ocellatus.</title>
        <authorList>
            <person name="Maeda T."/>
            <person name="Takahashi S."/>
            <person name="Yoshida T."/>
            <person name="Shimamura S."/>
            <person name="Takaki Y."/>
            <person name="Nagai Y."/>
            <person name="Toyoda A."/>
            <person name="Suzuki Y."/>
            <person name="Arimoto A."/>
            <person name="Ishii H."/>
            <person name="Satoh N."/>
            <person name="Nishiyama T."/>
            <person name="Hasebe M."/>
            <person name="Maruyama T."/>
            <person name="Minagawa J."/>
            <person name="Obokata J."/>
            <person name="Shigenobu S."/>
        </authorList>
    </citation>
    <scope>NUCLEOTIDE SEQUENCE [LARGE SCALE GENOMIC DNA]</scope>
</reference>
<keyword evidence="3" id="KW-1185">Reference proteome</keyword>
<dbReference type="AlphaFoldDB" id="A0AAV4HU18"/>
<sequence>MHLDLYPYAHAWCVAVATSCSGTITFDLFGPVQDEGAIRRLQEAIQKLQADVDKLKESMETVIDENSQRVKEIQVIHLAVSDLTG</sequence>
<proteinExistence type="predicted"/>
<evidence type="ECO:0000313" key="2">
    <source>
        <dbReference type="EMBL" id="GFS01250.1"/>
    </source>
</evidence>